<evidence type="ECO:0000313" key="1">
    <source>
        <dbReference type="EMBL" id="ROT65319.1"/>
    </source>
</evidence>
<feature type="non-terminal residue" evidence="1">
    <location>
        <position position="1"/>
    </location>
</feature>
<organism evidence="1 2">
    <name type="scientific">Penaeus vannamei</name>
    <name type="common">Whiteleg shrimp</name>
    <name type="synonym">Litopenaeus vannamei</name>
    <dbReference type="NCBI Taxonomy" id="6689"/>
    <lineage>
        <taxon>Eukaryota</taxon>
        <taxon>Metazoa</taxon>
        <taxon>Ecdysozoa</taxon>
        <taxon>Arthropoda</taxon>
        <taxon>Crustacea</taxon>
        <taxon>Multicrustacea</taxon>
        <taxon>Malacostraca</taxon>
        <taxon>Eumalacostraca</taxon>
        <taxon>Eucarida</taxon>
        <taxon>Decapoda</taxon>
        <taxon>Dendrobranchiata</taxon>
        <taxon>Penaeoidea</taxon>
        <taxon>Penaeidae</taxon>
        <taxon>Penaeus</taxon>
    </lineage>
</organism>
<keyword evidence="2" id="KW-1185">Reference proteome</keyword>
<reference evidence="1 2" key="1">
    <citation type="submission" date="2018-04" db="EMBL/GenBank/DDBJ databases">
        <authorList>
            <person name="Zhang X."/>
            <person name="Yuan J."/>
            <person name="Li F."/>
            <person name="Xiang J."/>
        </authorList>
    </citation>
    <scope>NUCLEOTIDE SEQUENCE [LARGE SCALE GENOMIC DNA]</scope>
    <source>
        <tissue evidence="1">Muscle</tissue>
    </source>
</reference>
<dbReference type="EMBL" id="QCYY01003101">
    <property type="protein sequence ID" value="ROT65319.1"/>
    <property type="molecule type" value="Genomic_DNA"/>
</dbReference>
<evidence type="ECO:0000313" key="2">
    <source>
        <dbReference type="Proteomes" id="UP000283509"/>
    </source>
</evidence>
<name>A0A3R7NS55_PENVA</name>
<protein>
    <submittedName>
        <fullName evidence="1">Uncharacterized protein</fullName>
    </submittedName>
</protein>
<sequence>GGPAVLTNYTAVEEAMLALIEAFIISGLPGPMKMRQMFLMKGGGDVEEPTPGPSGIASPPIMESEVIVTMDENTLEEQEVTVPIVTMDYTLRNYPIFSQKSNYKDGFSRDSAVVQEREPFQELSRCDLAQSWSDRDPAYLSPSFLQVRMRLSQALFLTLNSNWRDSKAPLVRDTRRRLLFCLGLLLTLISLQESVDGPCLFLFVELPR</sequence>
<dbReference type="AlphaFoldDB" id="A0A3R7NS55"/>
<comment type="caution">
    <text evidence="1">The sequence shown here is derived from an EMBL/GenBank/DDBJ whole genome shotgun (WGS) entry which is preliminary data.</text>
</comment>
<reference evidence="1 2" key="2">
    <citation type="submission" date="2019-01" db="EMBL/GenBank/DDBJ databases">
        <title>The decoding of complex shrimp genome reveals the adaptation for benthos swimmer, frequently molting mechanism and breeding impact on genome.</title>
        <authorList>
            <person name="Sun Y."/>
            <person name="Gao Y."/>
            <person name="Yu Y."/>
        </authorList>
    </citation>
    <scope>NUCLEOTIDE SEQUENCE [LARGE SCALE GENOMIC DNA]</scope>
    <source>
        <tissue evidence="1">Muscle</tissue>
    </source>
</reference>
<proteinExistence type="predicted"/>
<gene>
    <name evidence="1" type="ORF">C7M84_016718</name>
</gene>
<accession>A0A3R7NS55</accession>
<dbReference type="Proteomes" id="UP000283509">
    <property type="component" value="Unassembled WGS sequence"/>
</dbReference>